<dbReference type="InterPro" id="IPR003961">
    <property type="entry name" value="FN3_dom"/>
</dbReference>
<keyword evidence="3" id="KW-1185">Reference proteome</keyword>
<feature type="domain" description="Fibronectin type-III" evidence="1">
    <location>
        <begin position="1"/>
        <end position="65"/>
    </location>
</feature>
<dbReference type="STRING" id="1294263.JCM21531_3963"/>
<comment type="caution">
    <text evidence="2">The sequence shown here is derived from an EMBL/GenBank/DDBJ whole genome shotgun (WGS) entry which is preliminary data.</text>
</comment>
<dbReference type="EMBL" id="BAVR01000067">
    <property type="protein sequence ID" value="GAE90361.1"/>
    <property type="molecule type" value="Genomic_DNA"/>
</dbReference>
<evidence type="ECO:0000313" key="3">
    <source>
        <dbReference type="Proteomes" id="UP000019109"/>
    </source>
</evidence>
<sequence length="119" mass="13384">MWYYQVECKNASGNFVSVAVVYDKRGVELTNLQPETVYTYRVRAIDLLGNVGEVSDEISVTTIDDTTAPVITSLGPVSSRYGNSINLRATIYDNVSAVSEVFQISRDNINWTDIKYFDR</sequence>
<dbReference type="SUPFAM" id="SSF49265">
    <property type="entry name" value="Fibronectin type III"/>
    <property type="match status" value="1"/>
</dbReference>
<protein>
    <recommendedName>
        <fullName evidence="1">Fibronectin type-III domain-containing protein</fullName>
    </recommendedName>
</protein>
<reference evidence="2" key="1">
    <citation type="journal article" date="2014" name="Genome Announc.">
        <title>Draft Genome Sequence of Clostridium straminisolvens Strain JCM 21531T, Isolated from a Cellulose-Degrading Bacterial Community.</title>
        <authorList>
            <person name="Yuki M."/>
            <person name="Oshima K."/>
            <person name="Suda W."/>
            <person name="Sakamoto M."/>
            <person name="Kitamura K."/>
            <person name="Iida T."/>
            <person name="Hattori M."/>
            <person name="Ohkuma M."/>
        </authorList>
    </citation>
    <scope>NUCLEOTIDE SEQUENCE [LARGE SCALE GENOMIC DNA]</scope>
    <source>
        <strain evidence="2">JCM 21531</strain>
    </source>
</reference>
<gene>
    <name evidence="2" type="ORF">JCM21531_3963</name>
</gene>
<name>W4VAZ8_9FIRM</name>
<dbReference type="CDD" id="cd00063">
    <property type="entry name" value="FN3"/>
    <property type="match status" value="1"/>
</dbReference>
<dbReference type="InterPro" id="IPR036116">
    <property type="entry name" value="FN3_sf"/>
</dbReference>
<evidence type="ECO:0000313" key="2">
    <source>
        <dbReference type="EMBL" id="GAE90361.1"/>
    </source>
</evidence>
<evidence type="ECO:0000259" key="1">
    <source>
        <dbReference type="PROSITE" id="PS50853"/>
    </source>
</evidence>
<accession>W4VAZ8</accession>
<dbReference type="Gene3D" id="2.60.40.10">
    <property type="entry name" value="Immunoglobulins"/>
    <property type="match status" value="1"/>
</dbReference>
<dbReference type="Proteomes" id="UP000019109">
    <property type="component" value="Unassembled WGS sequence"/>
</dbReference>
<dbReference type="PROSITE" id="PS50853">
    <property type="entry name" value="FN3"/>
    <property type="match status" value="1"/>
</dbReference>
<dbReference type="AlphaFoldDB" id="W4VAZ8"/>
<proteinExistence type="predicted"/>
<organism evidence="2 3">
    <name type="scientific">Acetivibrio straminisolvens JCM 21531</name>
    <dbReference type="NCBI Taxonomy" id="1294263"/>
    <lineage>
        <taxon>Bacteria</taxon>
        <taxon>Bacillati</taxon>
        <taxon>Bacillota</taxon>
        <taxon>Clostridia</taxon>
        <taxon>Eubacteriales</taxon>
        <taxon>Oscillospiraceae</taxon>
        <taxon>Acetivibrio</taxon>
    </lineage>
</organism>
<dbReference type="InterPro" id="IPR013783">
    <property type="entry name" value="Ig-like_fold"/>
</dbReference>